<dbReference type="InterPro" id="IPR036322">
    <property type="entry name" value="WD40_repeat_dom_sf"/>
</dbReference>
<keyword evidence="2" id="KW-0175">Coiled coil</keyword>
<feature type="transmembrane region" description="Helical" evidence="4">
    <location>
        <begin position="2749"/>
        <end position="2766"/>
    </location>
</feature>
<dbReference type="Gene3D" id="2.130.10.10">
    <property type="entry name" value="YVTN repeat-like/Quinoprotein amine dehydrogenase"/>
    <property type="match status" value="3"/>
</dbReference>
<dbReference type="Proteomes" id="UP000009168">
    <property type="component" value="Unassembled WGS sequence"/>
</dbReference>
<dbReference type="SUPFAM" id="SSF50978">
    <property type="entry name" value="WD40 repeat-like"/>
    <property type="match status" value="2"/>
</dbReference>
<dbReference type="STRING" id="312017.I7MAJ1"/>
<keyword evidence="4" id="KW-0472">Membrane</keyword>
<feature type="transmembrane region" description="Helical" evidence="4">
    <location>
        <begin position="2557"/>
        <end position="2578"/>
    </location>
</feature>
<keyword evidence="4" id="KW-1133">Transmembrane helix</keyword>
<feature type="repeat" description="WD" evidence="1">
    <location>
        <begin position="968"/>
        <end position="1009"/>
    </location>
</feature>
<dbReference type="InterPro" id="IPR015943">
    <property type="entry name" value="WD40/YVTN_repeat-like_dom_sf"/>
</dbReference>
<name>I7MAJ1_TETTS</name>
<dbReference type="SUPFAM" id="SSF69322">
    <property type="entry name" value="Tricorn protease domain 2"/>
    <property type="match status" value="1"/>
</dbReference>
<evidence type="ECO:0000313" key="6">
    <source>
        <dbReference type="Proteomes" id="UP000009168"/>
    </source>
</evidence>
<evidence type="ECO:0000256" key="3">
    <source>
        <dbReference type="SAM" id="MobiDB-lite"/>
    </source>
</evidence>
<evidence type="ECO:0000256" key="1">
    <source>
        <dbReference type="PROSITE-ProRule" id="PRU00221"/>
    </source>
</evidence>
<dbReference type="PANTHER" id="PTHR11319:SF35">
    <property type="entry name" value="OUTER MEMBRANE PROTEIN PMPC-RELATED"/>
    <property type="match status" value="1"/>
</dbReference>
<keyword evidence="6" id="KW-1185">Reference proteome</keyword>
<dbReference type="SUPFAM" id="SSF50998">
    <property type="entry name" value="Quinoprotein alcohol dehydrogenase-like"/>
    <property type="match status" value="1"/>
</dbReference>
<proteinExistence type="predicted"/>
<gene>
    <name evidence="5" type="ORF">TTHERM_00242160</name>
</gene>
<feature type="transmembrane region" description="Helical" evidence="4">
    <location>
        <begin position="2718"/>
        <end position="2737"/>
    </location>
</feature>
<sequence length="2997" mass="341767">MKEEKIIKKRFIFYLALVIQINERRSQNISYCLKQSSDGQNCLQCIDGYNLIQQSQDISSLANSQNSFQSISTSNNNNTICQAQCSPYFYRATSPSSDGSYACSSTCSQTQLGDNLTRSCQEVFQCPDSFQFGQSFHQGIADNLIFYRNNLQQGMGEILTSSPSDQRVLVWDSQTGQLTAEFQGHTSGVLRILFIDNKTNQNSDVIRLLSFSSGGEVIIWNFLKATIISKIQVINGQLSSSSEVELSSNSIISFGLQGEFYLVNFITSQSSKFVGHTQVVTKVVFIKSSSGLISSDYLISTSMDKNLLLWQINSPNSPLQLITQFQITSFFILPLSLTSQTTSLYLFAYGLDVLNNKIATKVCNLGDINDSNFKTNFINNMQTFNDHINSIINIIVDQNNIKMITYSYNELIFYDSKLIGANLTFLLNSQSNLATLFPSADIQIANCQLFGNRLIISSLFGEILLFQYSPSQQPIVSTLPQNYITIQREKKLNSVIKFQYSDVDNILFAYANQVVAINYSTRTIQFIINNFPNPTIAYTSAALKVYQKPSNSLVATVSTDGRGFVYDKITFQLISVLQYSKNLNLSRFAKVIQPVTVVIVLNQNVCISYQDTAFVCYDPVTAQVNYQHQNNVEAYLNLFEDYTRNFVFAFGLSQAVVYDLNLKKVRSQIFIQNQFYVYNIQCQFDLLYVSSPSGILVKLNYPDLSVQYQKDYTYLNQNSQKINGWKLDDKNNLCIVYFDGGLVILINTDLSLIKSLSYKSAPTICGINYPEVATCATIGGGVVAWGLYVDYFFEQQLLNFPIQQGQFSFIYGQAFLQIDYAAYGSGIMVGDLQYLLASQNFNTIQKIQNFNEDDDRMQIFTVTDQGSVNAYHFTPQPSIIVQWQQVAQNQVISKVQIFQEAYKYIILSQAVTVFDYLNQQIYKVKQLHKQMVNGVIIDKPRFTLITFNQDTSKNLFAWSYEQDKSYELVGHTAGINGAYLQDTLGTLITYSNDGFIIVWNYLQNSIVSKLNNHNSQAVLDLFIKPFDNSQPNGRILFISRGANYQICIYDFQQRQPISFIQLNAGTNTLVTDDLYQRVFVLFTNTIYVYSYLTGLKITQLPGFDGDIGQNFIIQGNYIIAGAQLVIQSFNRQTLNLLFSDKSTQNIYQMSLLGNLVGIISNGINDIVKVWNYQTGTMLQDMTNQYYPLSINGIMAEQEANIFFVMNVKNQIFTFNPFSSSFSKVQDFMILPIFTSDKIIEILIDKQSNTMIAYNNNAIMQWKFYSYLGQSGQQQSLPSNSLINLAYNPINDLIFYSDFERNVWLIQENSLQYLMQLSTQPLQSIIVGNVLIIREQTTIKSYNTNYQLVSTLSINSYLLISDKSESSYFFIVNMTQDIVKVSVDQTSSVITIKKTYQQKDGVTGDSTSRIVYSIINANLTHLIVCSQNGSILVVNYANDQKLATLTNHSNRVTKINIDISKGLMVSSSIDGSIGLYAYSQTLVSLLASVPIGGQIDQILLDAQYDRLLIWINLQTKILIFNTATMSISGTILAPSDTYIQMKLSQSFNKYAVFNFFQVNIYDRQTFQFISSIRNPSDLNDIVDVSFLGSNLILVNSKSSLRIYQIQTGSITAILTNQYNMQGSQIVSQSFDPATNIVNLKGINYKTSFNYTFMMYSQNQSNAAFDQSFCYSNIQNSKSYFTMKRSIDLHKASFTQFGLGNIIKTVKYNIIYSSSKATTDLISVFYPDSNSASSTYQDLFFYETKFNQQGIQPRILVGLSNALTEYTLSQLQLKKYALYIQNQDLNSNPQPVKFHPNTQTFIFNDGEILNQTSNSLITQGFLFTNVSKVIIEGFSMANIYFDGTYTSLNTRILSNSQQQGSSSLFYVSSASYVYIKQIVISNCTFKNQNLFKFENIQTIIIDNIQFKNITFESTLNNTNALFQMISSQNIQISNIQIINCSTLNKFNVFSMLGNIYTKISQITISQSINSRILYYIQTYTQAQYQYKVITDTLIMDTFNINNVNTTELSLIDLQTNNVQIASIKANNVTCQSCLGSVISADANQFILTDSTFKNNAAYQGGSIYLSNCQVQCLLNQTKIINNQAINGGGILLQNSELQLKDTQIINNTAQIGGGIRYTGIIPKQFINKQWQNNNNIIQGNTAQIFGDNLASHPRSMKLTFQNNKTQVYQIANQTSDSFSQSYLIQNVMSGDNFLFKIQLIDEENNPVKIKTDHIQLLPQIVYDELNSYQFQCISDNDLIQLNSETLIGLNKYEISTHSFVFDKLAINSKPPGTNYFYVKTNAIQLQSPQNSSLFFTPQFNEYIQIQFRSCQVGELFMPKQAGQLEYCKQCPDGMYSLADPYSNSSASLSCKICPTTAVNCYRDVIELKNGYWRETNNTDTIVECVNAPDNCQGESSESKFYCKQGYIGPLCETCDIESKIWPDRYSYAGNFSCKKCDSLNSYYLMQGLAFLLIILYVIYGVVQSNFVSKKKIIGYYMRMAGFASIGTSDCEDYTSIFLKFLMHYLYISKIVNKLNFQLPFVFDFIQVQISTPIDQMKFVPDCYRSIFNQQLKPVYSRQVISQIVPLFYLTSVSLIYFLLVQSKKIKHNSNQIFNGLVFLFIFIQPDLLSGIISATSCRTIGDKQYITDDISSICLSRDHVIFILSFSLPFFIIWAFLLPSLLFSGIYKLRKNLDFIKPRIRFGFLYQEYRLKIFYWEFLKIALKLLITIVNNFISDNEILKSSISTLFILKYVLLSIRLRPYQSHIFNKCDQYSHIILIVILHFNIIINITSQVFIQSIAIILFYFFHYSFIIYLILQILKSKIKALLVYFAKRFPYFEKQFSSLLNLMNAKVVNKMQVYKNWKKVYAFVYCSNFKKRREENNSMLELTHKQEKLKNQISKEKKKSIFHNEQNTPRTSDFQIDSSQVNKKEDDDQSQSNSISIEIQKNSQNKEFPKVHSIKSIQKDQILRSSMEFAYITNRDLILSSRELKSVVNSPINQDYNFQEKLVKTLKLKNNKI</sequence>
<dbReference type="SMART" id="SM00320">
    <property type="entry name" value="WD40"/>
    <property type="match status" value="8"/>
</dbReference>
<dbReference type="OrthoDB" id="756370at2759"/>
<dbReference type="KEGG" id="tet:TTHERM_00242160"/>
<reference evidence="6" key="1">
    <citation type="journal article" date="2006" name="PLoS Biol.">
        <title>Macronuclear genome sequence of the ciliate Tetrahymena thermophila, a model eukaryote.</title>
        <authorList>
            <person name="Eisen J.A."/>
            <person name="Coyne R.S."/>
            <person name="Wu M."/>
            <person name="Wu D."/>
            <person name="Thiagarajan M."/>
            <person name="Wortman J.R."/>
            <person name="Badger J.H."/>
            <person name="Ren Q."/>
            <person name="Amedeo P."/>
            <person name="Jones K.M."/>
            <person name="Tallon L.J."/>
            <person name="Delcher A.L."/>
            <person name="Salzberg S.L."/>
            <person name="Silva J.C."/>
            <person name="Haas B.J."/>
            <person name="Majoros W.H."/>
            <person name="Farzad M."/>
            <person name="Carlton J.M."/>
            <person name="Smith R.K. Jr."/>
            <person name="Garg J."/>
            <person name="Pearlman R.E."/>
            <person name="Karrer K.M."/>
            <person name="Sun L."/>
            <person name="Manning G."/>
            <person name="Elde N.C."/>
            <person name="Turkewitz A.P."/>
            <person name="Asai D.J."/>
            <person name="Wilkes D.E."/>
            <person name="Wang Y."/>
            <person name="Cai H."/>
            <person name="Collins K."/>
            <person name="Stewart B.A."/>
            <person name="Lee S.R."/>
            <person name="Wilamowska K."/>
            <person name="Weinberg Z."/>
            <person name="Ruzzo W.L."/>
            <person name="Wloga D."/>
            <person name="Gaertig J."/>
            <person name="Frankel J."/>
            <person name="Tsao C.-C."/>
            <person name="Gorovsky M.A."/>
            <person name="Keeling P.J."/>
            <person name="Waller R.F."/>
            <person name="Patron N.J."/>
            <person name="Cherry J.M."/>
            <person name="Stover N.A."/>
            <person name="Krieger C.J."/>
            <person name="del Toro C."/>
            <person name="Ryder H.F."/>
            <person name="Williamson S.C."/>
            <person name="Barbeau R.A."/>
            <person name="Hamilton E.P."/>
            <person name="Orias E."/>
        </authorList>
    </citation>
    <scope>NUCLEOTIDE SEQUENCE [LARGE SCALE GENOMIC DNA]</scope>
    <source>
        <strain evidence="6">SB210</strain>
    </source>
</reference>
<dbReference type="InterPro" id="IPR011050">
    <property type="entry name" value="Pectin_lyase_fold/virulence"/>
</dbReference>
<dbReference type="InterPro" id="IPR011047">
    <property type="entry name" value="Quinoprotein_ADH-like_sf"/>
</dbReference>
<dbReference type="RefSeq" id="XP_001024939.2">
    <property type="nucleotide sequence ID" value="XM_001024939.2"/>
</dbReference>
<evidence type="ECO:0000256" key="2">
    <source>
        <dbReference type="SAM" id="Coils"/>
    </source>
</evidence>
<feature type="transmembrane region" description="Helical" evidence="4">
    <location>
        <begin position="2772"/>
        <end position="2795"/>
    </location>
</feature>
<feature type="transmembrane region" description="Helical" evidence="4">
    <location>
        <begin position="2590"/>
        <end position="2610"/>
    </location>
</feature>
<keyword evidence="1" id="KW-0853">WD repeat</keyword>
<dbReference type="EMBL" id="GG662443">
    <property type="protein sequence ID" value="EAS04694.2"/>
    <property type="molecule type" value="Genomic_DNA"/>
</dbReference>
<feature type="transmembrane region" description="Helical" evidence="4">
    <location>
        <begin position="2440"/>
        <end position="2460"/>
    </location>
</feature>
<feature type="transmembrane region" description="Helical" evidence="4">
    <location>
        <begin position="2638"/>
        <end position="2661"/>
    </location>
</feature>
<dbReference type="InterPro" id="IPR001680">
    <property type="entry name" value="WD40_rpt"/>
</dbReference>
<evidence type="ECO:0000313" key="5">
    <source>
        <dbReference type="EMBL" id="EAS04694.2"/>
    </source>
</evidence>
<feature type="compositionally biased region" description="Polar residues" evidence="3">
    <location>
        <begin position="2887"/>
        <end position="2905"/>
    </location>
</feature>
<keyword evidence="4" id="KW-0812">Transmembrane</keyword>
<dbReference type="SUPFAM" id="SSF51126">
    <property type="entry name" value="Pectin lyase-like"/>
    <property type="match status" value="1"/>
</dbReference>
<evidence type="ECO:0000256" key="4">
    <source>
        <dbReference type="SAM" id="Phobius"/>
    </source>
</evidence>
<feature type="coiled-coil region" evidence="2">
    <location>
        <begin position="2856"/>
        <end position="2883"/>
    </location>
</feature>
<feature type="transmembrane region" description="Helical" evidence="4">
    <location>
        <begin position="2691"/>
        <end position="2712"/>
    </location>
</feature>
<organism evidence="5 6">
    <name type="scientific">Tetrahymena thermophila (strain SB210)</name>
    <dbReference type="NCBI Taxonomy" id="312017"/>
    <lineage>
        <taxon>Eukaryota</taxon>
        <taxon>Sar</taxon>
        <taxon>Alveolata</taxon>
        <taxon>Ciliophora</taxon>
        <taxon>Intramacronucleata</taxon>
        <taxon>Oligohymenophorea</taxon>
        <taxon>Hymenostomatida</taxon>
        <taxon>Tetrahymenina</taxon>
        <taxon>Tetrahymenidae</taxon>
        <taxon>Tetrahymena</taxon>
    </lineage>
</organism>
<protein>
    <submittedName>
        <fullName evidence="5">WD domain, G-beta repeat protein</fullName>
    </submittedName>
</protein>
<dbReference type="PANTHER" id="PTHR11319">
    <property type="entry name" value="G PROTEIN-COUPLED RECEPTOR-RELATED"/>
    <property type="match status" value="1"/>
</dbReference>
<dbReference type="PROSITE" id="PS50082">
    <property type="entry name" value="WD_REPEATS_2"/>
    <property type="match status" value="1"/>
</dbReference>
<dbReference type="InParanoid" id="I7MAJ1"/>
<feature type="region of interest" description="Disordered" evidence="3">
    <location>
        <begin position="2883"/>
        <end position="2917"/>
    </location>
</feature>
<accession>I7MAJ1</accession>
<dbReference type="GeneID" id="7846777"/>